<dbReference type="AlphaFoldDB" id="A0A852U145"/>
<feature type="region of interest" description="Disordered" evidence="1">
    <location>
        <begin position="20"/>
        <end position="41"/>
    </location>
</feature>
<accession>A0A852U145</accession>
<evidence type="ECO:0000313" key="3">
    <source>
        <dbReference type="Proteomes" id="UP000589036"/>
    </source>
</evidence>
<dbReference type="RefSeq" id="WP_281370564.1">
    <property type="nucleotide sequence ID" value="NZ_BAAAYY010000031.1"/>
</dbReference>
<reference evidence="2 3" key="1">
    <citation type="submission" date="2020-07" db="EMBL/GenBank/DDBJ databases">
        <title>Sequencing the genomes of 1000 actinobacteria strains.</title>
        <authorList>
            <person name="Klenk H.-P."/>
        </authorList>
    </citation>
    <scope>NUCLEOTIDE SEQUENCE [LARGE SCALE GENOMIC DNA]</scope>
    <source>
        <strain evidence="2 3">CXB654</strain>
    </source>
</reference>
<gene>
    <name evidence="2" type="ORF">HDA32_004407</name>
</gene>
<name>A0A852U145_9ACTN</name>
<evidence type="ECO:0000313" key="2">
    <source>
        <dbReference type="EMBL" id="NYE49287.1"/>
    </source>
</evidence>
<keyword evidence="3" id="KW-1185">Reference proteome</keyword>
<proteinExistence type="predicted"/>
<dbReference type="Proteomes" id="UP000589036">
    <property type="component" value="Unassembled WGS sequence"/>
</dbReference>
<sequence>MDRTVAEVEAVRRLGVAESTIGSLGPDGAAAPAAPVDSLKR</sequence>
<comment type="caution">
    <text evidence="2">The sequence shown here is derived from an EMBL/GenBank/DDBJ whole genome shotgun (WGS) entry which is preliminary data.</text>
</comment>
<dbReference type="EMBL" id="JACCCC010000001">
    <property type="protein sequence ID" value="NYE49287.1"/>
    <property type="molecule type" value="Genomic_DNA"/>
</dbReference>
<evidence type="ECO:0000256" key="1">
    <source>
        <dbReference type="SAM" id="MobiDB-lite"/>
    </source>
</evidence>
<organism evidence="2 3">
    <name type="scientific">Spinactinospora alkalitolerans</name>
    <dbReference type="NCBI Taxonomy" id="687207"/>
    <lineage>
        <taxon>Bacteria</taxon>
        <taxon>Bacillati</taxon>
        <taxon>Actinomycetota</taxon>
        <taxon>Actinomycetes</taxon>
        <taxon>Streptosporangiales</taxon>
        <taxon>Nocardiopsidaceae</taxon>
        <taxon>Spinactinospora</taxon>
    </lineage>
</organism>
<protein>
    <submittedName>
        <fullName evidence="2">Uncharacterized protein</fullName>
    </submittedName>
</protein>